<dbReference type="Proteomes" id="UP001165488">
    <property type="component" value="Unassembled WGS sequence"/>
</dbReference>
<dbReference type="RefSeq" id="WP_241274815.1">
    <property type="nucleotide sequence ID" value="NZ_JAKZGS010000006.1"/>
</dbReference>
<gene>
    <name evidence="1" type="ORF">MM236_09895</name>
</gene>
<reference evidence="1" key="1">
    <citation type="submission" date="2022-03" db="EMBL/GenBank/DDBJ databases">
        <title>De novo assembled genomes of Belliella spp. (Cyclobacteriaceae) strains.</title>
        <authorList>
            <person name="Szabo A."/>
            <person name="Korponai K."/>
            <person name="Felfoldi T."/>
        </authorList>
    </citation>
    <scope>NUCLEOTIDE SEQUENCE</scope>
    <source>
        <strain evidence="1">DSM 107340</strain>
    </source>
</reference>
<dbReference type="PROSITE" id="PS51257">
    <property type="entry name" value="PROKAR_LIPOPROTEIN"/>
    <property type="match status" value="1"/>
</dbReference>
<evidence type="ECO:0000313" key="2">
    <source>
        <dbReference type="Proteomes" id="UP001165488"/>
    </source>
</evidence>
<name>A0ABS9UPW5_9BACT</name>
<accession>A0ABS9UPW5</accession>
<evidence type="ECO:0008006" key="3">
    <source>
        <dbReference type="Google" id="ProtNLM"/>
    </source>
</evidence>
<comment type="caution">
    <text evidence="1">The sequence shown here is derived from an EMBL/GenBank/DDBJ whole genome shotgun (WGS) entry which is preliminary data.</text>
</comment>
<dbReference type="EMBL" id="JAKZGS010000006">
    <property type="protein sequence ID" value="MCH7398303.1"/>
    <property type="molecule type" value="Genomic_DNA"/>
</dbReference>
<evidence type="ECO:0000313" key="1">
    <source>
        <dbReference type="EMBL" id="MCH7398303.1"/>
    </source>
</evidence>
<sequence length="386" mass="45181">MNKSIYLLSGILLFFYSCSNQTEEVSNRDFSYELEIVDSLMIDFLGNPQLLSVDSENDHFLFSGAEFNELLLVNREGEIVSEFKKPMDSPDSYGQFPLGGSVYKDQIAITGMNKMNLYDLEFNLKKSIKQPYSNNFIYMLFIGYDHLQPIEIDGKIKYVAYIIGAQTELNSNDAKYFLEYNTFDFIDTEEETYEPIIPFHKRSRYFESQTAYNTIKPTFQVGDGLIHFAHTHDSMYYEYDLKNPENFKAEKIPFDNFILDKGFALGGEEDRENEKDRPGQISNLFMHKDQVMIVYRSGLKLDQMPEPNEDQQERYSQIMKKDKSKLIVREENGAYSKPFLLPDAWRISFVDKKGRIWAHQNVNALEYEPDMVTLYELKLVKKELED</sequence>
<organism evidence="1 2">
    <name type="scientific">Belliella calami</name>
    <dbReference type="NCBI Taxonomy" id="2923436"/>
    <lineage>
        <taxon>Bacteria</taxon>
        <taxon>Pseudomonadati</taxon>
        <taxon>Bacteroidota</taxon>
        <taxon>Cytophagia</taxon>
        <taxon>Cytophagales</taxon>
        <taxon>Cyclobacteriaceae</taxon>
        <taxon>Belliella</taxon>
    </lineage>
</organism>
<proteinExistence type="predicted"/>
<keyword evidence="2" id="KW-1185">Reference proteome</keyword>
<protein>
    <recommendedName>
        <fullName evidence="3">TolB-like 6-blade propeller-like</fullName>
    </recommendedName>
</protein>